<evidence type="ECO:0000313" key="7">
    <source>
        <dbReference type="Proteomes" id="UP001601992"/>
    </source>
</evidence>
<evidence type="ECO:0000313" key="6">
    <source>
        <dbReference type="EMBL" id="MFF3574629.1"/>
    </source>
</evidence>
<feature type="domain" description="HTH tetR-type" evidence="5">
    <location>
        <begin position="14"/>
        <end position="72"/>
    </location>
</feature>
<name>A0ABW6SEF8_9NOCA</name>
<comment type="caution">
    <text evidence="6">The sequence shown here is derived from an EMBL/GenBank/DDBJ whole genome shotgun (WGS) entry which is preliminary data.</text>
</comment>
<feature type="DNA-binding region" description="H-T-H motif" evidence="4">
    <location>
        <begin position="35"/>
        <end position="54"/>
    </location>
</feature>
<accession>A0ABW6SEF8</accession>
<dbReference type="SUPFAM" id="SSF48498">
    <property type="entry name" value="Tetracyclin repressor-like, C-terminal domain"/>
    <property type="match status" value="1"/>
</dbReference>
<keyword evidence="3" id="KW-0804">Transcription</keyword>
<evidence type="ECO:0000256" key="1">
    <source>
        <dbReference type="ARBA" id="ARBA00023015"/>
    </source>
</evidence>
<dbReference type="SUPFAM" id="SSF46689">
    <property type="entry name" value="Homeodomain-like"/>
    <property type="match status" value="1"/>
</dbReference>
<organism evidence="6 7">
    <name type="scientific">Nocardia jiangxiensis</name>
    <dbReference type="NCBI Taxonomy" id="282685"/>
    <lineage>
        <taxon>Bacteria</taxon>
        <taxon>Bacillati</taxon>
        <taxon>Actinomycetota</taxon>
        <taxon>Actinomycetes</taxon>
        <taxon>Mycobacteriales</taxon>
        <taxon>Nocardiaceae</taxon>
        <taxon>Nocardia</taxon>
    </lineage>
</organism>
<evidence type="ECO:0000259" key="5">
    <source>
        <dbReference type="PROSITE" id="PS50977"/>
    </source>
</evidence>
<dbReference type="InterPro" id="IPR001647">
    <property type="entry name" value="HTH_TetR"/>
</dbReference>
<evidence type="ECO:0000256" key="3">
    <source>
        <dbReference type="ARBA" id="ARBA00023163"/>
    </source>
</evidence>
<keyword evidence="2 4" id="KW-0238">DNA-binding</keyword>
<dbReference type="EMBL" id="JBIAQY010000028">
    <property type="protein sequence ID" value="MFF3574629.1"/>
    <property type="molecule type" value="Genomic_DNA"/>
</dbReference>
<proteinExistence type="predicted"/>
<dbReference type="Pfam" id="PF21597">
    <property type="entry name" value="TetR_C_43"/>
    <property type="match status" value="1"/>
</dbReference>
<dbReference type="PROSITE" id="PS50977">
    <property type="entry name" value="HTH_TETR_2"/>
    <property type="match status" value="1"/>
</dbReference>
<dbReference type="Proteomes" id="UP001601992">
    <property type="component" value="Unassembled WGS sequence"/>
</dbReference>
<dbReference type="InterPro" id="IPR036271">
    <property type="entry name" value="Tet_transcr_reg_TetR-rel_C_sf"/>
</dbReference>
<keyword evidence="7" id="KW-1185">Reference proteome</keyword>
<dbReference type="PANTHER" id="PTHR30055:SF234">
    <property type="entry name" value="HTH-TYPE TRANSCRIPTIONAL REGULATOR BETI"/>
    <property type="match status" value="1"/>
</dbReference>
<dbReference type="Pfam" id="PF00440">
    <property type="entry name" value="TetR_N"/>
    <property type="match status" value="1"/>
</dbReference>
<evidence type="ECO:0000256" key="2">
    <source>
        <dbReference type="ARBA" id="ARBA00023125"/>
    </source>
</evidence>
<protein>
    <submittedName>
        <fullName evidence="6">TetR/AcrR family transcriptional regulator</fullName>
    </submittedName>
</protein>
<reference evidence="6 7" key="1">
    <citation type="submission" date="2024-10" db="EMBL/GenBank/DDBJ databases">
        <title>The Natural Products Discovery Center: Release of the First 8490 Sequenced Strains for Exploring Actinobacteria Biosynthetic Diversity.</title>
        <authorList>
            <person name="Kalkreuter E."/>
            <person name="Kautsar S.A."/>
            <person name="Yang D."/>
            <person name="Bader C.D."/>
            <person name="Teijaro C.N."/>
            <person name="Fluegel L."/>
            <person name="Davis C.M."/>
            <person name="Simpson J.R."/>
            <person name="Lauterbach L."/>
            <person name="Steele A.D."/>
            <person name="Gui C."/>
            <person name="Meng S."/>
            <person name="Li G."/>
            <person name="Viehrig K."/>
            <person name="Ye F."/>
            <person name="Su P."/>
            <person name="Kiefer A.F."/>
            <person name="Nichols A."/>
            <person name="Cepeda A.J."/>
            <person name="Yan W."/>
            <person name="Fan B."/>
            <person name="Jiang Y."/>
            <person name="Adhikari A."/>
            <person name="Zheng C.-J."/>
            <person name="Schuster L."/>
            <person name="Cowan T.M."/>
            <person name="Smanski M.J."/>
            <person name="Chevrette M.G."/>
            <person name="De Carvalho L.P.S."/>
            <person name="Shen B."/>
        </authorList>
    </citation>
    <scope>NUCLEOTIDE SEQUENCE [LARGE SCALE GENOMIC DNA]</scope>
    <source>
        <strain evidence="6 7">NPDC002593</strain>
    </source>
</reference>
<dbReference type="InterPro" id="IPR009057">
    <property type="entry name" value="Homeodomain-like_sf"/>
</dbReference>
<gene>
    <name evidence="6" type="ORF">ACFYXQ_43455</name>
</gene>
<evidence type="ECO:0000256" key="4">
    <source>
        <dbReference type="PROSITE-ProRule" id="PRU00335"/>
    </source>
</evidence>
<dbReference type="RefSeq" id="WP_040830782.1">
    <property type="nucleotide sequence ID" value="NZ_JBIAQY010000028.1"/>
</dbReference>
<dbReference type="InterPro" id="IPR050109">
    <property type="entry name" value="HTH-type_TetR-like_transc_reg"/>
</dbReference>
<sequence>MTEPRPAARRSDAERNRARILAVARDALSTSGDVSLHAIAKRAGVGQGTLYRHFPTREALVLAVYRQDVGELVDAADALLSEYEPWDALCHWLDRLADFGRVKHGLAGVLQTATRSALSDEHYQPVVDVIDRLLRACRAAGRVRPDIEAEELLLLVGFLWQSEQDAAWEQRSRRMLSVVLDGLSTLG</sequence>
<keyword evidence="1" id="KW-0805">Transcription regulation</keyword>
<dbReference type="InterPro" id="IPR049445">
    <property type="entry name" value="TetR_SbtR-like_C"/>
</dbReference>
<dbReference type="Gene3D" id="1.10.357.10">
    <property type="entry name" value="Tetracycline Repressor, domain 2"/>
    <property type="match status" value="1"/>
</dbReference>
<dbReference type="PANTHER" id="PTHR30055">
    <property type="entry name" value="HTH-TYPE TRANSCRIPTIONAL REGULATOR RUTR"/>
    <property type="match status" value="1"/>
</dbReference>